<dbReference type="Gene3D" id="3.30.530.20">
    <property type="match status" value="1"/>
</dbReference>
<comment type="caution">
    <text evidence="1">The sequence shown here is derived from an EMBL/GenBank/DDBJ whole genome shotgun (WGS) entry which is preliminary data.</text>
</comment>
<dbReference type="RefSeq" id="WP_107975534.1">
    <property type="nucleotide sequence ID" value="NZ_BMEZ01000007.1"/>
</dbReference>
<protein>
    <submittedName>
        <fullName evidence="1">Polyketide cyclase/dehydrase/lipid transport protein</fullName>
    </submittedName>
</protein>
<dbReference type="CDD" id="cd07812">
    <property type="entry name" value="SRPBCC"/>
    <property type="match status" value="1"/>
</dbReference>
<keyword evidence="2" id="KW-1185">Reference proteome</keyword>
<reference evidence="1 2" key="1">
    <citation type="submission" date="2018-04" db="EMBL/GenBank/DDBJ databases">
        <title>Genomic Encyclopedia of Archaeal and Bacterial Type Strains, Phase II (KMG-II): from individual species to whole genera.</title>
        <authorList>
            <person name="Goeker M."/>
        </authorList>
    </citation>
    <scope>NUCLEOTIDE SEQUENCE [LARGE SCALE GENOMIC DNA]</scope>
    <source>
        <strain evidence="1 2">DSM 29329</strain>
    </source>
</reference>
<dbReference type="OrthoDB" id="7860307at2"/>
<accession>A0A2T6AZP6</accession>
<dbReference type="SUPFAM" id="SSF55961">
    <property type="entry name" value="Bet v1-like"/>
    <property type="match status" value="1"/>
</dbReference>
<evidence type="ECO:0000313" key="1">
    <source>
        <dbReference type="EMBL" id="PTX49276.1"/>
    </source>
</evidence>
<name>A0A2T6AZP6_9RHOB</name>
<sequence>MELESRQDLEAPQDEVFAALSDFPMVERKLMQQGVDIRRCAGPEPAGSGTRWHARFKLQGKQREAEVTLERYQPPCEMVFVLSVAGIVARLKIAVEALSEDRSRVVVSCELVAKTLSARLMLQPLKLNRGKVERKVDARIAEYARDLEGRLSRSA</sequence>
<gene>
    <name evidence="1" type="ORF">C8N44_107116</name>
</gene>
<dbReference type="EMBL" id="QBKN01000007">
    <property type="protein sequence ID" value="PTX49276.1"/>
    <property type="molecule type" value="Genomic_DNA"/>
</dbReference>
<dbReference type="AlphaFoldDB" id="A0A2T6AZP6"/>
<proteinExistence type="predicted"/>
<dbReference type="InterPro" id="IPR023393">
    <property type="entry name" value="START-like_dom_sf"/>
</dbReference>
<organism evidence="1 2">
    <name type="scientific">Allosediminivita pacifica</name>
    <dbReference type="NCBI Taxonomy" id="1267769"/>
    <lineage>
        <taxon>Bacteria</taxon>
        <taxon>Pseudomonadati</taxon>
        <taxon>Pseudomonadota</taxon>
        <taxon>Alphaproteobacteria</taxon>
        <taxon>Rhodobacterales</taxon>
        <taxon>Paracoccaceae</taxon>
        <taxon>Allosediminivita</taxon>
    </lineage>
</organism>
<dbReference type="Proteomes" id="UP000244069">
    <property type="component" value="Unassembled WGS sequence"/>
</dbReference>
<evidence type="ECO:0000313" key="2">
    <source>
        <dbReference type="Proteomes" id="UP000244069"/>
    </source>
</evidence>